<gene>
    <name evidence="1" type="ORF">STRTUCAR8_10228</name>
</gene>
<reference evidence="1 2" key="1">
    <citation type="journal article" date="2011" name="Plasmid">
        <title>Streptomyces turgidiscabies Car8 contains a modular pathogenicity island that shares virulence genes with other actinobacterial plant pathogens.</title>
        <authorList>
            <person name="Huguet-Tapia J.C."/>
            <person name="Badger J.H."/>
            <person name="Loria R."/>
            <person name="Pettis G.S."/>
        </authorList>
    </citation>
    <scope>NUCLEOTIDE SEQUENCE [LARGE SCALE GENOMIC DNA]</scope>
    <source>
        <strain evidence="1 2">Car8</strain>
    </source>
</reference>
<proteinExistence type="predicted"/>
<sequence>MAVVHRVKIADLEHSYRLARKAGDTARADQLEAELRDIRTSSLRSGRGSVWPVTQRGARV</sequence>
<name>L7F2H2_STRT8</name>
<organism evidence="1 2">
    <name type="scientific">Streptomyces turgidiscabies (strain Car8)</name>
    <dbReference type="NCBI Taxonomy" id="698760"/>
    <lineage>
        <taxon>Bacteria</taxon>
        <taxon>Bacillati</taxon>
        <taxon>Actinomycetota</taxon>
        <taxon>Actinomycetes</taxon>
        <taxon>Kitasatosporales</taxon>
        <taxon>Streptomycetaceae</taxon>
        <taxon>Streptomyces</taxon>
    </lineage>
</organism>
<dbReference type="AlphaFoldDB" id="L7F2H2"/>
<dbReference type="PATRIC" id="fig|698760.3.peg.5125"/>
<accession>L7F2H2</accession>
<protein>
    <submittedName>
        <fullName evidence="1">Uncharacterized protein</fullName>
    </submittedName>
</protein>
<comment type="caution">
    <text evidence="1">The sequence shown here is derived from an EMBL/GenBank/DDBJ whole genome shotgun (WGS) entry which is preliminary data.</text>
</comment>
<dbReference type="EMBL" id="AEJB01000361">
    <property type="protein sequence ID" value="ELP65828.1"/>
    <property type="molecule type" value="Genomic_DNA"/>
</dbReference>
<dbReference type="Proteomes" id="UP000010931">
    <property type="component" value="Unassembled WGS sequence"/>
</dbReference>
<keyword evidence="2" id="KW-1185">Reference proteome</keyword>
<evidence type="ECO:0000313" key="1">
    <source>
        <dbReference type="EMBL" id="ELP65828.1"/>
    </source>
</evidence>
<evidence type="ECO:0000313" key="2">
    <source>
        <dbReference type="Proteomes" id="UP000010931"/>
    </source>
</evidence>